<protein>
    <recommendedName>
        <fullName evidence="1">NurA domain-containing protein</fullName>
    </recommendedName>
</protein>
<dbReference type="SMART" id="SM00933">
    <property type="entry name" value="NurA"/>
    <property type="match status" value="1"/>
</dbReference>
<reference evidence="2 3" key="1">
    <citation type="submission" date="2007-10" db="EMBL/GenBank/DDBJ databases">
        <title>Complete sequence of Caldivirga maquilingensis IC-167.</title>
        <authorList>
            <consortium name="US DOE Joint Genome Institute"/>
            <person name="Copeland A."/>
            <person name="Lucas S."/>
            <person name="Lapidus A."/>
            <person name="Barry K."/>
            <person name="Glavina del Rio T."/>
            <person name="Dalin E."/>
            <person name="Tice H."/>
            <person name="Pitluck S."/>
            <person name="Saunders E."/>
            <person name="Brettin T."/>
            <person name="Bruce D."/>
            <person name="Detter J.C."/>
            <person name="Han C."/>
            <person name="Schmutz J."/>
            <person name="Larimer F."/>
            <person name="Land M."/>
            <person name="Hauser L."/>
            <person name="Kyrpides N."/>
            <person name="Ivanova N."/>
            <person name="Biddle J.F."/>
            <person name="Zhang Z."/>
            <person name="Fitz-Gibbon S.T."/>
            <person name="Lowe T.M."/>
            <person name="Saltikov C."/>
            <person name="House C.H."/>
            <person name="Richardson P."/>
        </authorList>
    </citation>
    <scope>NUCLEOTIDE SEQUENCE [LARGE SCALE GENOMIC DNA]</scope>
    <source>
        <strain evidence="3">ATCC 700844 / DSM 13496 / JCM 10307 / IC-167</strain>
    </source>
</reference>
<keyword evidence="3" id="KW-1185">Reference proteome</keyword>
<dbReference type="RefSeq" id="WP_012186554.1">
    <property type="nucleotide sequence ID" value="NC_009954.1"/>
</dbReference>
<dbReference type="eggNOG" id="arCOG00287">
    <property type="taxonomic scope" value="Archaea"/>
</dbReference>
<evidence type="ECO:0000313" key="3">
    <source>
        <dbReference type="Proteomes" id="UP000001137"/>
    </source>
</evidence>
<dbReference type="STRING" id="397948.Cmaq_1511"/>
<dbReference type="OrthoDB" id="29045at2157"/>
<name>A8M9B6_CALMQ</name>
<dbReference type="HOGENOM" id="CLU_066378_0_0_2"/>
<dbReference type="InterPro" id="IPR018977">
    <property type="entry name" value="NurA_domain"/>
</dbReference>
<sequence>MREIFELASSLSRLMSIVGELASPEPIDLSEIGGFEVGCDTDFTVGELKPVSIDYPLMGLDSHSRIIRFLGVDVHLVTGALVGGDNVLIPQPNGTNNVRWIGLKLRFKPRDYELLDKLSEMFYIKSSFLDNEYFVGSYNDEAVRDEVRNHVEVTLMRAVNNNAFLLVDGPVFPTPRVLSMEGNKYASVFNGIIESRVKALNGLKAVGVVKRIEHSHFLARYLRECGREGVPMVDDYTLAIKRATLALPNSRSVYLGPIVVKVGNWVKYCWYVVTRTGRNASVVRVEGLSEEVAKEGRDYVGMLMTLSGTAVPIHIADKLARRLNASAVLMLYNLSPGGIITYEGLEEVERARGDLVE</sequence>
<gene>
    <name evidence="2" type="ordered locus">Cmaq_1511</name>
</gene>
<dbReference type="Proteomes" id="UP000001137">
    <property type="component" value="Chromosome"/>
</dbReference>
<dbReference type="AlphaFoldDB" id="A8M9B6"/>
<organism evidence="2 3">
    <name type="scientific">Caldivirga maquilingensis (strain ATCC 700844 / DSM 13496 / JCM 10307 / IC-167)</name>
    <dbReference type="NCBI Taxonomy" id="397948"/>
    <lineage>
        <taxon>Archaea</taxon>
        <taxon>Thermoproteota</taxon>
        <taxon>Thermoprotei</taxon>
        <taxon>Thermoproteales</taxon>
        <taxon>Thermoproteaceae</taxon>
        <taxon>Caldivirga</taxon>
    </lineage>
</organism>
<proteinExistence type="predicted"/>
<dbReference type="Pfam" id="PF09376">
    <property type="entry name" value="NurA"/>
    <property type="match status" value="1"/>
</dbReference>
<evidence type="ECO:0000259" key="1">
    <source>
        <dbReference type="SMART" id="SM00933"/>
    </source>
</evidence>
<evidence type="ECO:0000313" key="2">
    <source>
        <dbReference type="EMBL" id="ABW02335.1"/>
    </source>
</evidence>
<feature type="domain" description="NurA" evidence="1">
    <location>
        <begin position="55"/>
        <end position="322"/>
    </location>
</feature>
<dbReference type="KEGG" id="cma:Cmaq_1511"/>
<dbReference type="EMBL" id="CP000852">
    <property type="protein sequence ID" value="ABW02335.1"/>
    <property type="molecule type" value="Genomic_DNA"/>
</dbReference>
<dbReference type="GeneID" id="5709212"/>
<accession>A8M9B6</accession>